<feature type="compositionally biased region" description="Low complexity" evidence="1">
    <location>
        <begin position="323"/>
        <end position="333"/>
    </location>
</feature>
<organism evidence="2 3">
    <name type="scientific">Triangularia setosa</name>
    <dbReference type="NCBI Taxonomy" id="2587417"/>
    <lineage>
        <taxon>Eukaryota</taxon>
        <taxon>Fungi</taxon>
        <taxon>Dikarya</taxon>
        <taxon>Ascomycota</taxon>
        <taxon>Pezizomycotina</taxon>
        <taxon>Sordariomycetes</taxon>
        <taxon>Sordariomycetidae</taxon>
        <taxon>Sordariales</taxon>
        <taxon>Podosporaceae</taxon>
        <taxon>Triangularia</taxon>
    </lineage>
</organism>
<reference evidence="2" key="1">
    <citation type="journal article" date="2023" name="Mol. Phylogenet. Evol.">
        <title>Genome-scale phylogeny and comparative genomics of the fungal order Sordariales.</title>
        <authorList>
            <person name="Hensen N."/>
            <person name="Bonometti L."/>
            <person name="Westerberg I."/>
            <person name="Brannstrom I.O."/>
            <person name="Guillou S."/>
            <person name="Cros-Aarteil S."/>
            <person name="Calhoun S."/>
            <person name="Haridas S."/>
            <person name="Kuo A."/>
            <person name="Mondo S."/>
            <person name="Pangilinan J."/>
            <person name="Riley R."/>
            <person name="LaButti K."/>
            <person name="Andreopoulos B."/>
            <person name="Lipzen A."/>
            <person name="Chen C."/>
            <person name="Yan M."/>
            <person name="Daum C."/>
            <person name="Ng V."/>
            <person name="Clum A."/>
            <person name="Steindorff A."/>
            <person name="Ohm R.A."/>
            <person name="Martin F."/>
            <person name="Silar P."/>
            <person name="Natvig D.O."/>
            <person name="Lalanne C."/>
            <person name="Gautier V."/>
            <person name="Ament-Velasquez S.L."/>
            <person name="Kruys A."/>
            <person name="Hutchinson M.I."/>
            <person name="Powell A.J."/>
            <person name="Barry K."/>
            <person name="Miller A.N."/>
            <person name="Grigoriev I.V."/>
            <person name="Debuchy R."/>
            <person name="Gladieux P."/>
            <person name="Hiltunen Thoren M."/>
            <person name="Johannesson H."/>
        </authorList>
    </citation>
    <scope>NUCLEOTIDE SEQUENCE</scope>
    <source>
        <strain evidence="2">CBS 892.96</strain>
    </source>
</reference>
<accession>A0AAN6W7Y5</accession>
<dbReference type="AlphaFoldDB" id="A0AAN6W7Y5"/>
<gene>
    <name evidence="2" type="ORF">QBC36DRAFT_345762</name>
</gene>
<dbReference type="PANTHER" id="PTHR42084:SF1">
    <property type="entry name" value="SERINE_THREONINE-PROTEIN KINASE PPK6"/>
    <property type="match status" value="1"/>
</dbReference>
<feature type="compositionally biased region" description="Pro residues" evidence="1">
    <location>
        <begin position="369"/>
        <end position="388"/>
    </location>
</feature>
<dbReference type="PANTHER" id="PTHR42084">
    <property type="entry name" value="YALI0E26631P"/>
    <property type="match status" value="1"/>
</dbReference>
<protein>
    <submittedName>
        <fullName evidence="2">Uncharacterized protein</fullName>
    </submittedName>
</protein>
<name>A0AAN6W7Y5_9PEZI</name>
<evidence type="ECO:0000256" key="1">
    <source>
        <dbReference type="SAM" id="MobiDB-lite"/>
    </source>
</evidence>
<sequence>MSADLFAAFGDTPSSSAPQQQQAKPAQDSFSFLDFASPTPQPQTQSHNSQQSVPWPPIQQLAPTQGSSFLSAQVGHPQTNNNNVWGDLGGLGGFQTQPTTAPAPPKPFTPPQDDEEDEDDWGDFEAAAKPTNLPQSQPALTNTISPPSRTRVTRASTMDLMGNKLLNLGLEDSPKPKRNPDPDVLFDADFEADNLNEVDDNFGDFEAVPAPVVKAAPIEPAQDLLGLDMGPAPSSKKPPPGLNLSNAALHGGPPAYPQAPKSPYGSSFHDRKPDLVKELQVKPPTGVRNIQETNQASPSPITAWPEVDEGFGNKWEEFKDIPDTTTKPTIKTTSKPMPAPAPAPAASSGWEWQDWGATEEKAPEKSNPPAQPPSCEPRGPPPTNIPPPSVLLSLCPQLLDLATTTLLKPLVTLSTTSPGYQRIISSTQTLAFIKGYIALATVASRLIAGRKHRWHRDKFLSQSMSISAAAAGGKPGMKLTGVDKTQSVREEQEVAEVIEVWKKQVGRLRGVVAAVNSAHHGNLKIPELAQNMAVTTAKNVPTAPKACVVCGLKRDERVSKVDYEVEDSFGEWWIEFWGHRQCANFWVEHEKELRQR</sequence>
<reference evidence="2" key="2">
    <citation type="submission" date="2023-05" db="EMBL/GenBank/DDBJ databases">
        <authorList>
            <consortium name="Lawrence Berkeley National Laboratory"/>
            <person name="Steindorff A."/>
            <person name="Hensen N."/>
            <person name="Bonometti L."/>
            <person name="Westerberg I."/>
            <person name="Brannstrom I.O."/>
            <person name="Guillou S."/>
            <person name="Cros-Aarteil S."/>
            <person name="Calhoun S."/>
            <person name="Haridas S."/>
            <person name="Kuo A."/>
            <person name="Mondo S."/>
            <person name="Pangilinan J."/>
            <person name="Riley R."/>
            <person name="Labutti K."/>
            <person name="Andreopoulos B."/>
            <person name="Lipzen A."/>
            <person name="Chen C."/>
            <person name="Yanf M."/>
            <person name="Daum C."/>
            <person name="Ng V."/>
            <person name="Clum A."/>
            <person name="Ohm R."/>
            <person name="Martin F."/>
            <person name="Silar P."/>
            <person name="Natvig D."/>
            <person name="Lalanne C."/>
            <person name="Gautier V."/>
            <person name="Ament-Velasquez S.L."/>
            <person name="Kruys A."/>
            <person name="Hutchinson M.I."/>
            <person name="Powell A.J."/>
            <person name="Barry K."/>
            <person name="Miller A.N."/>
            <person name="Grigoriev I.V."/>
            <person name="Debuchy R."/>
            <person name="Gladieux P."/>
            <person name="Thoren M.H."/>
            <person name="Johannesson H."/>
        </authorList>
    </citation>
    <scope>NUCLEOTIDE SEQUENCE</scope>
    <source>
        <strain evidence="2">CBS 892.96</strain>
    </source>
</reference>
<dbReference type="Proteomes" id="UP001302321">
    <property type="component" value="Unassembled WGS sequence"/>
</dbReference>
<feature type="region of interest" description="Disordered" evidence="1">
    <location>
        <begin position="224"/>
        <end position="270"/>
    </location>
</feature>
<evidence type="ECO:0000313" key="2">
    <source>
        <dbReference type="EMBL" id="KAK4177064.1"/>
    </source>
</evidence>
<feature type="compositionally biased region" description="Polar residues" evidence="1">
    <location>
        <begin position="42"/>
        <end position="53"/>
    </location>
</feature>
<feature type="compositionally biased region" description="Pro residues" evidence="1">
    <location>
        <begin position="101"/>
        <end position="110"/>
    </location>
</feature>
<feature type="compositionally biased region" description="Acidic residues" evidence="1">
    <location>
        <begin position="112"/>
        <end position="123"/>
    </location>
</feature>
<feature type="compositionally biased region" description="Polar residues" evidence="1">
    <location>
        <begin position="61"/>
        <end position="84"/>
    </location>
</feature>
<feature type="compositionally biased region" description="Polar residues" evidence="1">
    <location>
        <begin position="132"/>
        <end position="151"/>
    </location>
</feature>
<keyword evidence="3" id="KW-1185">Reference proteome</keyword>
<feature type="compositionally biased region" description="Polar residues" evidence="1">
    <location>
        <begin position="288"/>
        <end position="300"/>
    </location>
</feature>
<proteinExistence type="predicted"/>
<feature type="region of interest" description="Disordered" evidence="1">
    <location>
        <begin position="1"/>
        <end position="151"/>
    </location>
</feature>
<evidence type="ECO:0000313" key="3">
    <source>
        <dbReference type="Proteomes" id="UP001302321"/>
    </source>
</evidence>
<feature type="region of interest" description="Disordered" evidence="1">
    <location>
        <begin position="282"/>
        <end position="388"/>
    </location>
</feature>
<dbReference type="EMBL" id="MU866176">
    <property type="protein sequence ID" value="KAK4177064.1"/>
    <property type="molecule type" value="Genomic_DNA"/>
</dbReference>
<feature type="compositionally biased region" description="Low complexity" evidence="1">
    <location>
        <begin position="13"/>
        <end position="27"/>
    </location>
</feature>
<comment type="caution">
    <text evidence="2">The sequence shown here is derived from an EMBL/GenBank/DDBJ whole genome shotgun (WGS) entry which is preliminary data.</text>
</comment>